<evidence type="ECO:0000313" key="12">
    <source>
        <dbReference type="EMBL" id="AOY77381.1"/>
    </source>
</evidence>
<dbReference type="PANTHER" id="PTHR33695">
    <property type="entry name" value="LIPOPROTEIN SIGNAL PEPTIDASE"/>
    <property type="match status" value="1"/>
</dbReference>
<dbReference type="PROSITE" id="PS00855">
    <property type="entry name" value="SPASE_II"/>
    <property type="match status" value="1"/>
</dbReference>
<evidence type="ECO:0000256" key="7">
    <source>
        <dbReference type="ARBA" id="ARBA00022989"/>
    </source>
</evidence>
<dbReference type="EMBL" id="CP020559">
    <property type="protein sequence ID" value="ARE87931.1"/>
    <property type="molecule type" value="Genomic_DNA"/>
</dbReference>
<sequence length="149" mass="17206">MNYIISFVVFLLDQISKILVLKYLKDVGEIPIINNVLHFTYVENRGAAFGVLQGQRWFFILITILIIGFIIVYFRKNKHYPKPMMLGLSLIVGGALGNLVDRVLYNFVVDFIDFRIWPVFNIADSAIVIGQILVIYVILKYDDLSKKEM</sequence>
<feature type="transmembrane region" description="Helical" evidence="9">
    <location>
        <begin position="57"/>
        <end position="74"/>
    </location>
</feature>
<comment type="catalytic activity">
    <reaction evidence="9 10">
        <text>Release of signal peptides from bacterial membrane prolipoproteins. Hydrolyzes -Xaa-Yaa-Zaa-|-(S,diacylglyceryl)Cys-, in which Xaa is hydrophobic (preferably Leu), and Yaa (Ala or Ser) and Zaa (Gly or Ala) have small, neutral side chains.</text>
        <dbReference type="EC" id="3.4.23.36"/>
    </reaction>
</comment>
<feature type="transmembrane region" description="Helical" evidence="9">
    <location>
        <begin position="117"/>
        <end position="139"/>
    </location>
</feature>
<evidence type="ECO:0000256" key="4">
    <source>
        <dbReference type="ARBA" id="ARBA00022692"/>
    </source>
</evidence>
<comment type="pathway">
    <text evidence="9">Protein modification; lipoprotein biosynthesis (signal peptide cleavage).</text>
</comment>
<dbReference type="NCBIfam" id="TIGR00077">
    <property type="entry name" value="lspA"/>
    <property type="match status" value="1"/>
</dbReference>
<evidence type="ECO:0000313" key="14">
    <source>
        <dbReference type="Proteomes" id="UP000177894"/>
    </source>
</evidence>
<dbReference type="GO" id="GO:0006508">
    <property type="term" value="P:proteolysis"/>
    <property type="evidence" value="ECO:0007669"/>
    <property type="project" value="UniProtKB-KW"/>
</dbReference>
<reference evidence="12 14" key="1">
    <citation type="submission" date="2016-10" db="EMBL/GenBank/DDBJ databases">
        <title>Complete Genome Sequence of Acetogen Clostridium formicoaceticum ATCC 27076.</title>
        <authorList>
            <person name="Bao T."/>
            <person name="Cheng C."/>
            <person name="Zhao J."/>
            <person name="Yang S.-T."/>
            <person name="Wang J."/>
            <person name="Wang M."/>
        </authorList>
    </citation>
    <scope>NUCLEOTIDE SEQUENCE [LARGE SCALE GENOMIC DNA]</scope>
    <source>
        <strain evidence="12 14">ATCC 27076</strain>
    </source>
</reference>
<dbReference type="RefSeq" id="WP_070970736.1">
    <property type="nucleotide sequence ID" value="NZ_CP017603.1"/>
</dbReference>
<keyword evidence="13" id="KW-0449">Lipoprotein</keyword>
<keyword evidence="3 9" id="KW-0645">Protease</keyword>
<evidence type="ECO:0000256" key="8">
    <source>
        <dbReference type="ARBA" id="ARBA00023136"/>
    </source>
</evidence>
<dbReference type="GO" id="GO:0004190">
    <property type="term" value="F:aspartic-type endopeptidase activity"/>
    <property type="evidence" value="ECO:0007669"/>
    <property type="project" value="UniProtKB-UniRule"/>
</dbReference>
<comment type="subcellular location">
    <subcellularLocation>
        <location evidence="9">Cell membrane</location>
        <topology evidence="9">Multi-pass membrane protein</topology>
    </subcellularLocation>
</comment>
<reference evidence="13 15" key="2">
    <citation type="submission" date="2017-03" db="EMBL/GenBank/DDBJ databases">
        <title>Complete sequence of Clostridium formicaceticum DSM 92.</title>
        <authorList>
            <person name="Poehlein A."/>
            <person name="Karl M."/>
            <person name="Bengelsdorf F.R."/>
            <person name="Duerre P."/>
            <person name="Daniel R."/>
        </authorList>
    </citation>
    <scope>NUCLEOTIDE SEQUENCE [LARGE SCALE GENOMIC DNA]</scope>
    <source>
        <strain evidence="13 15">DSM 92</strain>
    </source>
</reference>
<keyword evidence="6 9" id="KW-0378">Hydrolase</keyword>
<dbReference type="AlphaFoldDB" id="A0AAC9WGK5"/>
<evidence type="ECO:0000313" key="13">
    <source>
        <dbReference type="EMBL" id="ARE87931.1"/>
    </source>
</evidence>
<dbReference type="Proteomes" id="UP000192478">
    <property type="component" value="Chromosome"/>
</dbReference>
<dbReference type="PANTHER" id="PTHR33695:SF1">
    <property type="entry name" value="LIPOPROTEIN SIGNAL PEPTIDASE"/>
    <property type="match status" value="1"/>
</dbReference>
<evidence type="ECO:0000256" key="6">
    <source>
        <dbReference type="ARBA" id="ARBA00022801"/>
    </source>
</evidence>
<proteinExistence type="inferred from homology"/>
<feature type="active site" evidence="9">
    <location>
        <position position="110"/>
    </location>
</feature>
<dbReference type="KEGG" id="cfm:BJL90_16905"/>
<dbReference type="GO" id="GO:0005886">
    <property type="term" value="C:plasma membrane"/>
    <property type="evidence" value="ECO:0007669"/>
    <property type="project" value="UniProtKB-SubCell"/>
</dbReference>
<evidence type="ECO:0000256" key="1">
    <source>
        <dbReference type="ARBA" id="ARBA00006139"/>
    </source>
</evidence>
<keyword evidence="4 9" id="KW-0812">Transmembrane</keyword>
<keyword evidence="7 9" id="KW-1133">Transmembrane helix</keyword>
<evidence type="ECO:0000313" key="15">
    <source>
        <dbReference type="Proteomes" id="UP000192478"/>
    </source>
</evidence>
<comment type="caution">
    <text evidence="9">Lacks conserved residue(s) required for the propagation of feature annotation.</text>
</comment>
<dbReference type="Proteomes" id="UP000177894">
    <property type="component" value="Chromosome"/>
</dbReference>
<keyword evidence="2 9" id="KW-1003">Cell membrane</keyword>
<feature type="transmembrane region" description="Helical" evidence="9">
    <location>
        <begin position="86"/>
        <end position="105"/>
    </location>
</feature>
<feature type="active site" evidence="9">
    <location>
        <position position="124"/>
    </location>
</feature>
<name>A0AAC9WGK5_9CLOT</name>
<evidence type="ECO:0000256" key="5">
    <source>
        <dbReference type="ARBA" id="ARBA00022750"/>
    </source>
</evidence>
<protein>
    <recommendedName>
        <fullName evidence="9">Lipoprotein signal peptidase</fullName>
        <ecNumber evidence="9">3.4.23.36</ecNumber>
    </recommendedName>
    <alternativeName>
        <fullName evidence="9">Prolipoprotein signal peptidase</fullName>
    </alternativeName>
    <alternativeName>
        <fullName evidence="9">Signal peptidase II</fullName>
        <shortName evidence="9">SPase II</shortName>
    </alternativeName>
</protein>
<accession>A0AAC9WGK5</accession>
<dbReference type="InterPro" id="IPR001872">
    <property type="entry name" value="Peptidase_A8"/>
</dbReference>
<evidence type="ECO:0000256" key="10">
    <source>
        <dbReference type="RuleBase" id="RU000594"/>
    </source>
</evidence>
<keyword evidence="8 9" id="KW-0472">Membrane</keyword>
<evidence type="ECO:0000256" key="11">
    <source>
        <dbReference type="RuleBase" id="RU004181"/>
    </source>
</evidence>
<dbReference type="PRINTS" id="PR00781">
    <property type="entry name" value="LIPOSIGPTASE"/>
</dbReference>
<gene>
    <name evidence="9 13" type="primary">lspA</name>
    <name evidence="12" type="ORF">BJL90_16905</name>
    <name evidence="13" type="ORF">CLFO_23310</name>
</gene>
<organism evidence="13 15">
    <name type="scientific">Clostridium formicaceticum</name>
    <dbReference type="NCBI Taxonomy" id="1497"/>
    <lineage>
        <taxon>Bacteria</taxon>
        <taxon>Bacillati</taxon>
        <taxon>Bacillota</taxon>
        <taxon>Clostridia</taxon>
        <taxon>Eubacteriales</taxon>
        <taxon>Clostridiaceae</taxon>
        <taxon>Clostridium</taxon>
    </lineage>
</organism>
<evidence type="ECO:0000256" key="9">
    <source>
        <dbReference type="HAMAP-Rule" id="MF_00161"/>
    </source>
</evidence>
<keyword evidence="5 9" id="KW-0064">Aspartyl protease</keyword>
<evidence type="ECO:0000256" key="2">
    <source>
        <dbReference type="ARBA" id="ARBA00022475"/>
    </source>
</evidence>
<keyword evidence="14" id="KW-1185">Reference proteome</keyword>
<comment type="function">
    <text evidence="9 10">This protein specifically catalyzes the removal of signal peptides from prolipoproteins.</text>
</comment>
<dbReference type="HAMAP" id="MF_00161">
    <property type="entry name" value="LspA"/>
    <property type="match status" value="1"/>
</dbReference>
<dbReference type="EMBL" id="CP017603">
    <property type="protein sequence ID" value="AOY77381.1"/>
    <property type="molecule type" value="Genomic_DNA"/>
</dbReference>
<comment type="similarity">
    <text evidence="1 9 11">Belongs to the peptidase A8 family.</text>
</comment>
<dbReference type="EC" id="3.4.23.36" evidence="9"/>
<dbReference type="Pfam" id="PF01252">
    <property type="entry name" value="Peptidase_A8"/>
    <property type="match status" value="1"/>
</dbReference>
<evidence type="ECO:0000256" key="3">
    <source>
        <dbReference type="ARBA" id="ARBA00022670"/>
    </source>
</evidence>